<comment type="caution">
    <text evidence="1">The sequence shown here is derived from an EMBL/GenBank/DDBJ whole genome shotgun (WGS) entry which is preliminary data.</text>
</comment>
<reference evidence="1 2" key="1">
    <citation type="submission" date="2023-10" db="EMBL/GenBank/DDBJ databases">
        <title>Genome-Wide Identification Analysis in wild type Solanum Pinnatisectum Reveals Some Genes Defensing Phytophthora Infestans.</title>
        <authorList>
            <person name="Sun C."/>
        </authorList>
    </citation>
    <scope>NUCLEOTIDE SEQUENCE [LARGE SCALE GENOMIC DNA]</scope>
    <source>
        <strain evidence="1">LQN</strain>
        <tissue evidence="1">Leaf</tissue>
    </source>
</reference>
<dbReference type="EMBL" id="JAWPEI010000087">
    <property type="protein sequence ID" value="KAK4706428.1"/>
    <property type="molecule type" value="Genomic_DNA"/>
</dbReference>
<protein>
    <submittedName>
        <fullName evidence="1">Uncharacterized protein</fullName>
    </submittedName>
</protein>
<accession>A0AAV9JZQ4</accession>
<dbReference type="AlphaFoldDB" id="A0AAV9JZQ4"/>
<dbReference type="InterPro" id="IPR036691">
    <property type="entry name" value="Endo/exonu/phosph_ase_sf"/>
</dbReference>
<organism evidence="1 2">
    <name type="scientific">Solanum pinnatisectum</name>
    <name type="common">tansyleaf nightshade</name>
    <dbReference type="NCBI Taxonomy" id="50273"/>
    <lineage>
        <taxon>Eukaryota</taxon>
        <taxon>Viridiplantae</taxon>
        <taxon>Streptophyta</taxon>
        <taxon>Embryophyta</taxon>
        <taxon>Tracheophyta</taxon>
        <taxon>Spermatophyta</taxon>
        <taxon>Magnoliopsida</taxon>
        <taxon>eudicotyledons</taxon>
        <taxon>Gunneridae</taxon>
        <taxon>Pentapetalae</taxon>
        <taxon>asterids</taxon>
        <taxon>lamiids</taxon>
        <taxon>Solanales</taxon>
        <taxon>Solanaceae</taxon>
        <taxon>Solanoideae</taxon>
        <taxon>Solaneae</taxon>
        <taxon>Solanum</taxon>
    </lineage>
</organism>
<keyword evidence="2" id="KW-1185">Reference proteome</keyword>
<proteinExistence type="predicted"/>
<evidence type="ECO:0000313" key="2">
    <source>
        <dbReference type="Proteomes" id="UP001311915"/>
    </source>
</evidence>
<dbReference type="Gene3D" id="3.60.10.10">
    <property type="entry name" value="Endonuclease/exonuclease/phosphatase"/>
    <property type="match status" value="1"/>
</dbReference>
<name>A0AAV9JZQ4_9SOLN</name>
<dbReference type="Proteomes" id="UP001311915">
    <property type="component" value="Unassembled WGS sequence"/>
</dbReference>
<gene>
    <name evidence="1" type="ORF">R3W88_034016</name>
</gene>
<dbReference type="PANTHER" id="PTHR33710:SF79">
    <property type="entry name" value="OS06G0205337 PROTEIN"/>
    <property type="match status" value="1"/>
</dbReference>
<sequence length="281" mass="33208">MLTICNGKIWVFIQEHIQVEFLADFDQMLTLRLLFLKNIQPLILSIVYAKCDAEERVQLWNDIYCISNDIQNSPWLLRGDFNVMLSEEEKIGGLYVYPNEYEDFAFCVNSCDLVEVGFKGSPFSWWNGRIDDHCSFKRLDRYLMNQVGLGYFGLVEYEYLARIGSDHARMLLTCCLKTDAARRPFKFLKFWLEHATFLHIVKDNWVSVEVDMFISLKQKMKKTKTTLSNWSRVAFGDIFKQLFIKEEIVRVNYLLFETSPTISNREILQKAQAEFKKYVHF</sequence>
<dbReference type="PANTHER" id="PTHR33710">
    <property type="entry name" value="BNAC02G09200D PROTEIN"/>
    <property type="match status" value="1"/>
</dbReference>
<dbReference type="SUPFAM" id="SSF56219">
    <property type="entry name" value="DNase I-like"/>
    <property type="match status" value="1"/>
</dbReference>
<evidence type="ECO:0000313" key="1">
    <source>
        <dbReference type="EMBL" id="KAK4706428.1"/>
    </source>
</evidence>